<dbReference type="EC" id="2.3.2.2" evidence="7"/>
<feature type="compositionally biased region" description="Acidic residues" evidence="5">
    <location>
        <begin position="30"/>
        <end position="47"/>
    </location>
</feature>
<gene>
    <name evidence="7" type="ORF">ACFO3P_15650</name>
</gene>
<evidence type="ECO:0000256" key="4">
    <source>
        <dbReference type="ARBA" id="ARBA00023145"/>
    </source>
</evidence>
<proteinExistence type="inferred from homology"/>
<feature type="compositionally biased region" description="Acidic residues" evidence="5">
    <location>
        <begin position="365"/>
        <end position="377"/>
    </location>
</feature>
<keyword evidence="3" id="KW-0378">Hydrolase</keyword>
<dbReference type="PROSITE" id="PS51257">
    <property type="entry name" value="PROKAR_LIPOPROTEIN"/>
    <property type="match status" value="1"/>
</dbReference>
<dbReference type="GO" id="GO:0103068">
    <property type="term" value="F:leukotriene C4 gamma-glutamyl transferase activity"/>
    <property type="evidence" value="ECO:0007669"/>
    <property type="project" value="UniProtKB-EC"/>
</dbReference>
<feature type="chain" id="PRO_5046634930" evidence="6">
    <location>
        <begin position="32"/>
        <end position="562"/>
    </location>
</feature>
<keyword evidence="2 7" id="KW-0808">Transferase</keyword>
<dbReference type="Gene3D" id="3.60.20.40">
    <property type="match status" value="1"/>
</dbReference>
<keyword evidence="6" id="KW-0732">Signal</keyword>
<feature type="signal peptide" evidence="6">
    <location>
        <begin position="1"/>
        <end position="31"/>
    </location>
</feature>
<feature type="region of interest" description="Disordered" evidence="5">
    <location>
        <begin position="357"/>
        <end position="382"/>
    </location>
</feature>
<sequence length="562" mass="60761">MQVKRRNQRQSSLIFTFTATVLLLLSGCVSEEETDQQPEPNPSEDESERLIPPENEEEPEPETDVPEAYGVSAGHPDAVEAGMTVLENGGNAVDAAVAAAYAISVVEPFASGIGGGGVTLVQEQGQDPEAYDYREVVPEGGIPSSDIGVPGFVAGTKELHDDYGTADWETVIDPAIDLAESSEVSATLAQQLQSAQDRLPVEQLEHFYPDGTAIEAGATLEQPALAEALRDIRDSEGASFYEGDTGEALAAIQGLDGDSLADFRVGRHAPVTGEFAGYEVTGAPPPLPGASVIQMLQILEERGTLEEERNSTPFVHDIAMSWRIAQAFIYTDFGDLSFVDVPVDSFVDREQNAALAEEISGDSLLPEDEERSYDDSDPNTTHITVIDDNGTVVSMTNTLTNFFGSGVYTEGFFLNNQMSRFDIGQTEQNEPEPGRRSVTWSSPMIVADEEGPVLGIGSPGGERIPIMLTQVIADWVQEDSDLEAVVEADRFHLTDNALVMESAPEADVREGLLNIGYNEIREAPTPLYFGSVQALMIDRENDDISGAADPRRDADWRVEPRD</sequence>
<evidence type="ECO:0000256" key="5">
    <source>
        <dbReference type="SAM" id="MobiDB-lite"/>
    </source>
</evidence>
<feature type="region of interest" description="Disordered" evidence="5">
    <location>
        <begin position="29"/>
        <end position="74"/>
    </location>
</feature>
<keyword evidence="7" id="KW-0012">Acyltransferase</keyword>
<evidence type="ECO:0000313" key="8">
    <source>
        <dbReference type="Proteomes" id="UP001595988"/>
    </source>
</evidence>
<evidence type="ECO:0000313" key="7">
    <source>
        <dbReference type="EMBL" id="MFC4663613.1"/>
    </source>
</evidence>
<dbReference type="EMBL" id="JBHSFT010000043">
    <property type="protein sequence ID" value="MFC4663613.1"/>
    <property type="molecule type" value="Genomic_DNA"/>
</dbReference>
<accession>A0ABV9K134</accession>
<dbReference type="SUPFAM" id="SSF56235">
    <property type="entry name" value="N-terminal nucleophile aminohydrolases (Ntn hydrolases)"/>
    <property type="match status" value="1"/>
</dbReference>
<dbReference type="Pfam" id="PF01019">
    <property type="entry name" value="G_glu_transpept"/>
    <property type="match status" value="1"/>
</dbReference>
<evidence type="ECO:0000256" key="1">
    <source>
        <dbReference type="ARBA" id="ARBA00009381"/>
    </source>
</evidence>
<organism evidence="7 8">
    <name type="scientific">Oceanobacillus aidingensis</name>
    <dbReference type="NCBI Taxonomy" id="645964"/>
    <lineage>
        <taxon>Bacteria</taxon>
        <taxon>Bacillati</taxon>
        <taxon>Bacillota</taxon>
        <taxon>Bacilli</taxon>
        <taxon>Bacillales</taxon>
        <taxon>Bacillaceae</taxon>
        <taxon>Oceanobacillus</taxon>
    </lineage>
</organism>
<evidence type="ECO:0000256" key="3">
    <source>
        <dbReference type="ARBA" id="ARBA00022801"/>
    </source>
</evidence>
<dbReference type="InterPro" id="IPR029055">
    <property type="entry name" value="Ntn_hydrolases_N"/>
</dbReference>
<comment type="caution">
    <text evidence="7">The sequence shown here is derived from an EMBL/GenBank/DDBJ whole genome shotgun (WGS) entry which is preliminary data.</text>
</comment>
<dbReference type="PANTHER" id="PTHR43199">
    <property type="entry name" value="GLUTATHIONE HYDROLASE"/>
    <property type="match status" value="1"/>
</dbReference>
<dbReference type="Proteomes" id="UP001595988">
    <property type="component" value="Unassembled WGS sequence"/>
</dbReference>
<feature type="compositionally biased region" description="Acidic residues" evidence="5">
    <location>
        <begin position="54"/>
        <end position="65"/>
    </location>
</feature>
<protein>
    <submittedName>
        <fullName evidence="7">Gamma-glutamyltransferase</fullName>
        <ecNumber evidence="7">2.3.2.2</ecNumber>
    </submittedName>
</protein>
<keyword evidence="4" id="KW-0865">Zymogen</keyword>
<dbReference type="RefSeq" id="WP_379542513.1">
    <property type="nucleotide sequence ID" value="NZ_JBHSFT010000043.1"/>
</dbReference>
<evidence type="ECO:0000256" key="2">
    <source>
        <dbReference type="ARBA" id="ARBA00022679"/>
    </source>
</evidence>
<evidence type="ECO:0000256" key="6">
    <source>
        <dbReference type="SAM" id="SignalP"/>
    </source>
</evidence>
<feature type="compositionally biased region" description="Basic and acidic residues" evidence="5">
    <location>
        <begin position="549"/>
        <end position="562"/>
    </location>
</feature>
<reference evidence="8" key="1">
    <citation type="journal article" date="2019" name="Int. J. Syst. Evol. Microbiol.">
        <title>The Global Catalogue of Microorganisms (GCM) 10K type strain sequencing project: providing services to taxonomists for standard genome sequencing and annotation.</title>
        <authorList>
            <consortium name="The Broad Institute Genomics Platform"/>
            <consortium name="The Broad Institute Genome Sequencing Center for Infectious Disease"/>
            <person name="Wu L."/>
            <person name="Ma J."/>
        </authorList>
    </citation>
    <scope>NUCLEOTIDE SEQUENCE [LARGE SCALE GENOMIC DNA]</scope>
    <source>
        <strain evidence="8">CCUG 37257</strain>
    </source>
</reference>
<dbReference type="InterPro" id="IPR043138">
    <property type="entry name" value="GGT_lsub"/>
</dbReference>
<feature type="region of interest" description="Disordered" evidence="5">
    <location>
        <begin position="543"/>
        <end position="562"/>
    </location>
</feature>
<keyword evidence="8" id="KW-1185">Reference proteome</keyword>
<comment type="similarity">
    <text evidence="1">Belongs to the gamma-glutamyltransferase family.</text>
</comment>
<dbReference type="PANTHER" id="PTHR43199:SF1">
    <property type="entry name" value="GLUTATHIONE HYDROLASE PROENZYME"/>
    <property type="match status" value="1"/>
</dbReference>
<dbReference type="InterPro" id="IPR051792">
    <property type="entry name" value="GGT_bact"/>
</dbReference>
<dbReference type="InterPro" id="IPR043137">
    <property type="entry name" value="GGT_ssub_C"/>
</dbReference>
<name>A0ABV9K134_9BACI</name>
<dbReference type="PRINTS" id="PR01210">
    <property type="entry name" value="GGTRANSPTASE"/>
</dbReference>
<dbReference type="Gene3D" id="1.10.246.130">
    <property type="match status" value="1"/>
</dbReference>